<evidence type="ECO:0000256" key="6">
    <source>
        <dbReference type="ARBA" id="ARBA00022741"/>
    </source>
</evidence>
<evidence type="ECO:0000313" key="17">
    <source>
        <dbReference type="EMBL" id="KAG5530553.1"/>
    </source>
</evidence>
<sequence length="419" mass="47745">MDDHGNVQEQILLGKYELGKLLGQGAYAKVYHARNLKTGQSVAIKAMSLQNVLKRGLTEHVKREISIMHRLHHPHIVRILEVLATKTKIYFVLEFAKGGELLTKVKGRRFSEDINRRYFQQLISALSYCHSRGVFHRDLKGENLLLDENLNMKVTDFGLSAVTAQIQPDGLLHTFCGTPAYLAPEILANKGYDGAKVDIWSCGIILYTFNAGYFPFSDRNIMMMYRKIFKGEFRCPEWTSPELKRLLHRLLDSNPKTRITLDQIIDDPWFKIGYRHIQTSSDDLSGLEDYDDNNKKYDFLNAFDIISFSHGLDLSCLIESADCSVGVEIFVSAESPERIVGRIEEVAGAEEGRMTVVRKKDFAVQVVLGPNGDIVLTVDIHRLTDELVIVEIRRVQRRQQKVLNTKIVVKIEAIARHQT</sequence>
<dbReference type="FunFam" id="3.30.200.20:FF:000042">
    <property type="entry name" value="Aurora kinase A"/>
    <property type="match status" value="1"/>
</dbReference>
<dbReference type="Pfam" id="PF00069">
    <property type="entry name" value="Pkinase"/>
    <property type="match status" value="1"/>
</dbReference>
<dbReference type="GO" id="GO:0007165">
    <property type="term" value="P:signal transduction"/>
    <property type="evidence" value="ECO:0007669"/>
    <property type="project" value="InterPro"/>
</dbReference>
<dbReference type="Gene3D" id="1.10.510.10">
    <property type="entry name" value="Transferase(Phosphotransferase) domain 1"/>
    <property type="match status" value="1"/>
</dbReference>
<dbReference type="PANTHER" id="PTHR43895:SF160">
    <property type="entry name" value="CBL-INTERACTING SERINE_THREONINE-PROTEIN KINASE 14"/>
    <property type="match status" value="1"/>
</dbReference>
<dbReference type="Proteomes" id="UP000823749">
    <property type="component" value="Chromosome 9"/>
</dbReference>
<reference evidence="17" key="1">
    <citation type="submission" date="2020-08" db="EMBL/GenBank/DDBJ databases">
        <title>Plant Genome Project.</title>
        <authorList>
            <person name="Zhang R.-G."/>
        </authorList>
    </citation>
    <scope>NUCLEOTIDE SEQUENCE</scope>
    <source>
        <strain evidence="17">WSP0</strain>
        <tissue evidence="17">Leaf</tissue>
    </source>
</reference>
<dbReference type="PANTHER" id="PTHR43895">
    <property type="entry name" value="CALCIUM/CALMODULIN-DEPENDENT PROTEIN KINASE KINASE-RELATED"/>
    <property type="match status" value="1"/>
</dbReference>
<keyword evidence="8 13" id="KW-0067">ATP-binding</keyword>
<comment type="similarity">
    <text evidence="2">Belongs to the protein kinase superfamily. CAMK Ser/Thr protein kinase family. SNF1 subfamily.</text>
</comment>
<keyword evidence="18" id="KW-1185">Reference proteome</keyword>
<dbReference type="PROSITE" id="PS00107">
    <property type="entry name" value="PROTEIN_KINASE_ATP"/>
    <property type="match status" value="1"/>
</dbReference>
<evidence type="ECO:0000256" key="10">
    <source>
        <dbReference type="ARBA" id="ARBA00047899"/>
    </source>
</evidence>
<evidence type="ECO:0000256" key="13">
    <source>
        <dbReference type="PROSITE-ProRule" id="PRU10141"/>
    </source>
</evidence>
<dbReference type="InterPro" id="IPR000719">
    <property type="entry name" value="Prot_kinase_dom"/>
</dbReference>
<dbReference type="GO" id="GO:0004674">
    <property type="term" value="F:protein serine/threonine kinase activity"/>
    <property type="evidence" value="ECO:0007669"/>
    <property type="project" value="UniProtKB-KW"/>
</dbReference>
<dbReference type="SUPFAM" id="SSF56112">
    <property type="entry name" value="Protein kinase-like (PK-like)"/>
    <property type="match status" value="1"/>
</dbReference>
<evidence type="ECO:0000256" key="1">
    <source>
        <dbReference type="ARBA" id="ARBA00001936"/>
    </source>
</evidence>
<comment type="catalytic activity">
    <reaction evidence="10">
        <text>L-threonyl-[protein] + ATP = O-phospho-L-threonyl-[protein] + ADP + H(+)</text>
        <dbReference type="Rhea" id="RHEA:46608"/>
        <dbReference type="Rhea" id="RHEA-COMP:11060"/>
        <dbReference type="Rhea" id="RHEA-COMP:11605"/>
        <dbReference type="ChEBI" id="CHEBI:15378"/>
        <dbReference type="ChEBI" id="CHEBI:30013"/>
        <dbReference type="ChEBI" id="CHEBI:30616"/>
        <dbReference type="ChEBI" id="CHEBI:61977"/>
        <dbReference type="ChEBI" id="CHEBI:456216"/>
        <dbReference type="EC" id="2.7.11.1"/>
    </reaction>
</comment>
<dbReference type="Pfam" id="PF03822">
    <property type="entry name" value="NAF"/>
    <property type="match status" value="1"/>
</dbReference>
<dbReference type="EC" id="2.7.11.1" evidence="3"/>
<feature type="binding site" evidence="13">
    <location>
        <position position="45"/>
    </location>
    <ligand>
        <name>ATP</name>
        <dbReference type="ChEBI" id="CHEBI:30616"/>
    </ligand>
</feature>
<dbReference type="PROSITE" id="PS50011">
    <property type="entry name" value="PROTEIN_KINASE_DOM"/>
    <property type="match status" value="1"/>
</dbReference>
<keyword evidence="4 14" id="KW-0723">Serine/threonine-protein kinase</keyword>
<evidence type="ECO:0000256" key="2">
    <source>
        <dbReference type="ARBA" id="ARBA00006234"/>
    </source>
</evidence>
<dbReference type="PROSITE" id="PS50816">
    <property type="entry name" value="NAF"/>
    <property type="match status" value="1"/>
</dbReference>
<proteinExistence type="inferred from homology"/>
<dbReference type="PROSITE" id="PS00108">
    <property type="entry name" value="PROTEIN_KINASE_ST"/>
    <property type="match status" value="1"/>
</dbReference>
<comment type="function">
    <text evidence="12">CIPK serine-threonine protein kinases interact with CBL proteins. Binding of a CBL protein to the regulatory NAF domain of CIPK protein lead to the activation of the kinase in a calcium-dependent manner.</text>
</comment>
<dbReference type="CDD" id="cd12195">
    <property type="entry name" value="CIPK_C"/>
    <property type="match status" value="1"/>
</dbReference>
<dbReference type="InterPro" id="IPR004041">
    <property type="entry name" value="NAF_dom"/>
</dbReference>
<dbReference type="InterPro" id="IPR008271">
    <property type="entry name" value="Ser/Thr_kinase_AS"/>
</dbReference>
<evidence type="ECO:0000256" key="12">
    <source>
        <dbReference type="ARBA" id="ARBA00058225"/>
    </source>
</evidence>
<evidence type="ECO:0000256" key="3">
    <source>
        <dbReference type="ARBA" id="ARBA00012513"/>
    </source>
</evidence>
<evidence type="ECO:0000256" key="11">
    <source>
        <dbReference type="ARBA" id="ARBA00048679"/>
    </source>
</evidence>
<dbReference type="SMART" id="SM00220">
    <property type="entry name" value="S_TKc"/>
    <property type="match status" value="1"/>
</dbReference>
<dbReference type="InterPro" id="IPR018451">
    <property type="entry name" value="NAF/FISL_domain"/>
</dbReference>
<keyword evidence="5" id="KW-0808">Transferase</keyword>
<accession>A0AAV6IQN1</accession>
<dbReference type="EMBL" id="JACTNZ010000009">
    <property type="protein sequence ID" value="KAG5530553.1"/>
    <property type="molecule type" value="Genomic_DNA"/>
</dbReference>
<evidence type="ECO:0000256" key="8">
    <source>
        <dbReference type="ARBA" id="ARBA00022840"/>
    </source>
</evidence>
<dbReference type="FunFam" id="1.10.510.10:FF:000303">
    <property type="entry name" value="Non-specific serine/threonine protein kinase"/>
    <property type="match status" value="1"/>
</dbReference>
<evidence type="ECO:0000256" key="7">
    <source>
        <dbReference type="ARBA" id="ARBA00022777"/>
    </source>
</evidence>
<evidence type="ECO:0000259" key="16">
    <source>
        <dbReference type="PROSITE" id="PS50816"/>
    </source>
</evidence>
<comment type="catalytic activity">
    <reaction evidence="11">
        <text>L-seryl-[protein] + ATP = O-phospho-L-seryl-[protein] + ADP + H(+)</text>
        <dbReference type="Rhea" id="RHEA:17989"/>
        <dbReference type="Rhea" id="RHEA-COMP:9863"/>
        <dbReference type="Rhea" id="RHEA-COMP:11604"/>
        <dbReference type="ChEBI" id="CHEBI:15378"/>
        <dbReference type="ChEBI" id="CHEBI:29999"/>
        <dbReference type="ChEBI" id="CHEBI:30616"/>
        <dbReference type="ChEBI" id="CHEBI:83421"/>
        <dbReference type="ChEBI" id="CHEBI:456216"/>
        <dbReference type="EC" id="2.7.11.1"/>
    </reaction>
</comment>
<feature type="domain" description="Protein kinase" evidence="15">
    <location>
        <begin position="16"/>
        <end position="270"/>
    </location>
</feature>
<evidence type="ECO:0000256" key="14">
    <source>
        <dbReference type="RuleBase" id="RU000304"/>
    </source>
</evidence>
<dbReference type="InterPro" id="IPR017441">
    <property type="entry name" value="Protein_kinase_ATP_BS"/>
</dbReference>
<evidence type="ECO:0000256" key="4">
    <source>
        <dbReference type="ARBA" id="ARBA00022527"/>
    </source>
</evidence>
<feature type="domain" description="NAF" evidence="16">
    <location>
        <begin position="295"/>
        <end position="319"/>
    </location>
</feature>
<dbReference type="AlphaFoldDB" id="A0AAV6IQN1"/>
<evidence type="ECO:0000256" key="9">
    <source>
        <dbReference type="ARBA" id="ARBA00023211"/>
    </source>
</evidence>
<comment type="cofactor">
    <cofactor evidence="1">
        <name>Mn(2+)</name>
        <dbReference type="ChEBI" id="CHEBI:29035"/>
    </cofactor>
</comment>
<evidence type="ECO:0000256" key="5">
    <source>
        <dbReference type="ARBA" id="ARBA00022679"/>
    </source>
</evidence>
<evidence type="ECO:0000313" key="18">
    <source>
        <dbReference type="Proteomes" id="UP000823749"/>
    </source>
</evidence>
<comment type="caution">
    <text evidence="17">The sequence shown here is derived from an EMBL/GenBank/DDBJ whole genome shotgun (WGS) entry which is preliminary data.</text>
</comment>
<keyword evidence="9" id="KW-0464">Manganese</keyword>
<organism evidence="17 18">
    <name type="scientific">Rhododendron griersonianum</name>
    <dbReference type="NCBI Taxonomy" id="479676"/>
    <lineage>
        <taxon>Eukaryota</taxon>
        <taxon>Viridiplantae</taxon>
        <taxon>Streptophyta</taxon>
        <taxon>Embryophyta</taxon>
        <taxon>Tracheophyta</taxon>
        <taxon>Spermatophyta</taxon>
        <taxon>Magnoliopsida</taxon>
        <taxon>eudicotyledons</taxon>
        <taxon>Gunneridae</taxon>
        <taxon>Pentapetalae</taxon>
        <taxon>asterids</taxon>
        <taxon>Ericales</taxon>
        <taxon>Ericaceae</taxon>
        <taxon>Ericoideae</taxon>
        <taxon>Rhodoreae</taxon>
        <taxon>Rhododendron</taxon>
    </lineage>
</organism>
<dbReference type="InterPro" id="IPR011009">
    <property type="entry name" value="Kinase-like_dom_sf"/>
</dbReference>
<dbReference type="Gene3D" id="3.30.310.80">
    <property type="entry name" value="Kinase associated domain 1, KA1"/>
    <property type="match status" value="1"/>
</dbReference>
<dbReference type="GO" id="GO:0005524">
    <property type="term" value="F:ATP binding"/>
    <property type="evidence" value="ECO:0007669"/>
    <property type="project" value="UniProtKB-UniRule"/>
</dbReference>
<keyword evidence="7" id="KW-0418">Kinase</keyword>
<protein>
    <recommendedName>
        <fullName evidence="3">non-specific serine/threonine protein kinase</fullName>
        <ecNumber evidence="3">2.7.11.1</ecNumber>
    </recommendedName>
</protein>
<name>A0AAV6IQN1_9ERIC</name>
<gene>
    <name evidence="17" type="ORF">RHGRI_025489</name>
</gene>
<evidence type="ECO:0000259" key="15">
    <source>
        <dbReference type="PROSITE" id="PS50011"/>
    </source>
</evidence>
<keyword evidence="6 13" id="KW-0547">Nucleotide-binding</keyword>